<sequence>MMTALQKFEEAIMVGVASFLCSLTFTSDNTDAAGADAADAVTRVSPTSKAPTQRSAIPMEPKVPQVTKPVVLDTSGVPQGTKARNTDRVCAQQGKPREGEPREGEQSSSKHQHTSKRNKEKPRRGSELRGKQTATRLVRGTLAPVPSVRNIVKLLDNDYSYEEAHRLLPTLTIQDAPMTKKAIAGIYTADECTTDVRFVFPRQFVQKAKTAILEFRKALVVVCADDSVGVRVSRFGIFMLKDTDALNQWHTCMEYLSQTEDAINWTVNTSVKRITIPDQLSDGISSSPK</sequence>
<organism evidence="2 3">
    <name type="scientific">Phytophthora cactorum</name>
    <dbReference type="NCBI Taxonomy" id="29920"/>
    <lineage>
        <taxon>Eukaryota</taxon>
        <taxon>Sar</taxon>
        <taxon>Stramenopiles</taxon>
        <taxon>Oomycota</taxon>
        <taxon>Peronosporomycetes</taxon>
        <taxon>Peronosporales</taxon>
        <taxon>Peronosporaceae</taxon>
        <taxon>Phytophthora</taxon>
    </lineage>
</organism>
<dbReference type="Proteomes" id="UP000688947">
    <property type="component" value="Unassembled WGS sequence"/>
</dbReference>
<gene>
    <name evidence="2" type="ORF">JG687_00017176</name>
</gene>
<feature type="compositionally biased region" description="Basic residues" evidence="1">
    <location>
        <begin position="110"/>
        <end position="122"/>
    </location>
</feature>
<comment type="caution">
    <text evidence="2">The sequence shown here is derived from an EMBL/GenBank/DDBJ whole genome shotgun (WGS) entry which is preliminary data.</text>
</comment>
<feature type="region of interest" description="Disordered" evidence="1">
    <location>
        <begin position="37"/>
        <end position="135"/>
    </location>
</feature>
<dbReference type="OrthoDB" id="128191at2759"/>
<dbReference type="VEuPathDB" id="FungiDB:PC110_g21251"/>
<feature type="compositionally biased region" description="Polar residues" evidence="1">
    <location>
        <begin position="44"/>
        <end position="55"/>
    </location>
</feature>
<feature type="compositionally biased region" description="Basic and acidic residues" evidence="1">
    <location>
        <begin position="95"/>
        <end position="105"/>
    </location>
</feature>
<protein>
    <submittedName>
        <fullName evidence="2">Uncharacterized protein</fullName>
    </submittedName>
</protein>
<evidence type="ECO:0000313" key="3">
    <source>
        <dbReference type="Proteomes" id="UP000688947"/>
    </source>
</evidence>
<name>A0A8T1TT56_9STRA</name>
<evidence type="ECO:0000256" key="1">
    <source>
        <dbReference type="SAM" id="MobiDB-lite"/>
    </source>
</evidence>
<evidence type="ECO:0000313" key="2">
    <source>
        <dbReference type="EMBL" id="KAG6945625.1"/>
    </source>
</evidence>
<dbReference type="EMBL" id="JAENGZ010001923">
    <property type="protein sequence ID" value="KAG6945625.1"/>
    <property type="molecule type" value="Genomic_DNA"/>
</dbReference>
<dbReference type="AlphaFoldDB" id="A0A8T1TT56"/>
<dbReference type="VEuPathDB" id="FungiDB:PC110_g13514"/>
<accession>A0A8T1TT56</accession>
<reference evidence="2" key="1">
    <citation type="submission" date="2021-01" db="EMBL/GenBank/DDBJ databases">
        <title>Phytophthora aleatoria, a newly-described species from Pinus radiata is distinct from Phytophthora cactorum isolates based on comparative genomics.</title>
        <authorList>
            <person name="Mcdougal R."/>
            <person name="Panda P."/>
            <person name="Williams N."/>
            <person name="Studholme D.J."/>
        </authorList>
    </citation>
    <scope>NUCLEOTIDE SEQUENCE</scope>
    <source>
        <strain evidence="2">NZFS 3830</strain>
    </source>
</reference>
<proteinExistence type="predicted"/>